<keyword evidence="3" id="KW-0238">DNA-binding</keyword>
<dbReference type="InterPro" id="IPR000847">
    <property type="entry name" value="LysR_HTH_N"/>
</dbReference>
<dbReference type="InterPro" id="IPR036388">
    <property type="entry name" value="WH-like_DNA-bd_sf"/>
</dbReference>
<dbReference type="PANTHER" id="PTHR30346">
    <property type="entry name" value="TRANSCRIPTIONAL DUAL REGULATOR HCAR-RELATED"/>
    <property type="match status" value="1"/>
</dbReference>
<dbReference type="Gene3D" id="1.10.10.10">
    <property type="entry name" value="Winged helix-like DNA-binding domain superfamily/Winged helix DNA-binding domain"/>
    <property type="match status" value="1"/>
</dbReference>
<keyword evidence="7" id="KW-1185">Reference proteome</keyword>
<evidence type="ECO:0000313" key="6">
    <source>
        <dbReference type="EMBL" id="MFD1366307.1"/>
    </source>
</evidence>
<comment type="caution">
    <text evidence="6">The sequence shown here is derived from an EMBL/GenBank/DDBJ whole genome shotgun (WGS) entry which is preliminary data.</text>
</comment>
<dbReference type="Gene3D" id="3.40.190.290">
    <property type="match status" value="1"/>
</dbReference>
<dbReference type="Pfam" id="PF00126">
    <property type="entry name" value="HTH_1"/>
    <property type="match status" value="1"/>
</dbReference>
<dbReference type="InterPro" id="IPR036390">
    <property type="entry name" value="WH_DNA-bd_sf"/>
</dbReference>
<organism evidence="6 7">
    <name type="scientific">Actinoplanes sichuanensis</name>
    <dbReference type="NCBI Taxonomy" id="512349"/>
    <lineage>
        <taxon>Bacteria</taxon>
        <taxon>Bacillati</taxon>
        <taxon>Actinomycetota</taxon>
        <taxon>Actinomycetes</taxon>
        <taxon>Micromonosporales</taxon>
        <taxon>Micromonosporaceae</taxon>
        <taxon>Actinoplanes</taxon>
    </lineage>
</organism>
<dbReference type="PROSITE" id="PS50931">
    <property type="entry name" value="HTH_LYSR"/>
    <property type="match status" value="1"/>
</dbReference>
<evidence type="ECO:0000256" key="4">
    <source>
        <dbReference type="ARBA" id="ARBA00023163"/>
    </source>
</evidence>
<sequence length="290" mass="30943">MELRQLEQFVAVAEEHHSGRAAARCNVVPSAFSTSIRGLERELGVPLLRRTTRSVSLTEAGALFLAEARRCLAAAAAARSVVTDVRNLLAGSLRVGGIPTFDLLDQPALLQRIRREHPALAVRYTPGTTEHLIDAVRGGRLDVAVVSQPDPAPADLTVVEVATGPLVVACHRGHRLAGHTGVGPHELARESFVATPPGSQGRALIDRIFREAGREPDIPYEVTDVAAMLDFVETGLGVALVTDSLTAGRPDLRTVPIDEPSYTWTLAVIAPPTGQIPPAAEAFLDLLPQR</sequence>
<dbReference type="InterPro" id="IPR005119">
    <property type="entry name" value="LysR_subst-bd"/>
</dbReference>
<feature type="domain" description="HTH lysR-type" evidence="5">
    <location>
        <begin position="1"/>
        <end position="58"/>
    </location>
</feature>
<dbReference type="RefSeq" id="WP_317793070.1">
    <property type="nucleotide sequence ID" value="NZ_AP028461.1"/>
</dbReference>
<evidence type="ECO:0000256" key="1">
    <source>
        <dbReference type="ARBA" id="ARBA00009437"/>
    </source>
</evidence>
<comment type="similarity">
    <text evidence="1">Belongs to the LysR transcriptional regulatory family.</text>
</comment>
<dbReference type="EMBL" id="JBHTMK010000018">
    <property type="protein sequence ID" value="MFD1366307.1"/>
    <property type="molecule type" value="Genomic_DNA"/>
</dbReference>
<evidence type="ECO:0000313" key="7">
    <source>
        <dbReference type="Proteomes" id="UP001597183"/>
    </source>
</evidence>
<dbReference type="PANTHER" id="PTHR30346:SF28">
    <property type="entry name" value="HTH-TYPE TRANSCRIPTIONAL REGULATOR CYNR"/>
    <property type="match status" value="1"/>
</dbReference>
<keyword evidence="4" id="KW-0804">Transcription</keyword>
<proteinExistence type="inferred from homology"/>
<dbReference type="Proteomes" id="UP001597183">
    <property type="component" value="Unassembled WGS sequence"/>
</dbReference>
<reference evidence="7" key="1">
    <citation type="journal article" date="2019" name="Int. J. Syst. Evol. Microbiol.">
        <title>The Global Catalogue of Microorganisms (GCM) 10K type strain sequencing project: providing services to taxonomists for standard genome sequencing and annotation.</title>
        <authorList>
            <consortium name="The Broad Institute Genomics Platform"/>
            <consortium name="The Broad Institute Genome Sequencing Center for Infectious Disease"/>
            <person name="Wu L."/>
            <person name="Ma J."/>
        </authorList>
    </citation>
    <scope>NUCLEOTIDE SEQUENCE [LARGE SCALE GENOMIC DNA]</scope>
    <source>
        <strain evidence="7">CCM 7526</strain>
    </source>
</reference>
<dbReference type="SUPFAM" id="SSF53850">
    <property type="entry name" value="Periplasmic binding protein-like II"/>
    <property type="match status" value="1"/>
</dbReference>
<dbReference type="Pfam" id="PF03466">
    <property type="entry name" value="LysR_substrate"/>
    <property type="match status" value="1"/>
</dbReference>
<dbReference type="SUPFAM" id="SSF46785">
    <property type="entry name" value="Winged helix' DNA-binding domain"/>
    <property type="match status" value="1"/>
</dbReference>
<keyword evidence="2" id="KW-0805">Transcription regulation</keyword>
<evidence type="ECO:0000256" key="3">
    <source>
        <dbReference type="ARBA" id="ARBA00023125"/>
    </source>
</evidence>
<protein>
    <submittedName>
        <fullName evidence="6">LysR family transcriptional regulator</fullName>
    </submittedName>
</protein>
<accession>A0ABW4A6R3</accession>
<evidence type="ECO:0000256" key="2">
    <source>
        <dbReference type="ARBA" id="ARBA00023015"/>
    </source>
</evidence>
<name>A0ABW4A6R3_9ACTN</name>
<evidence type="ECO:0000259" key="5">
    <source>
        <dbReference type="PROSITE" id="PS50931"/>
    </source>
</evidence>
<gene>
    <name evidence="6" type="ORF">ACFQ5G_13220</name>
</gene>